<keyword evidence="3 6" id="KW-0812">Transmembrane</keyword>
<feature type="transmembrane region" description="Helical" evidence="6">
    <location>
        <begin position="12"/>
        <end position="33"/>
    </location>
</feature>
<dbReference type="PANTHER" id="PTHR30086">
    <property type="entry name" value="ARGININE EXPORTER PROTEIN ARGO"/>
    <property type="match status" value="1"/>
</dbReference>
<dbReference type="AlphaFoldDB" id="L0NLZ6"/>
<reference evidence="7 8" key="1">
    <citation type="journal article" date="2013" name="Genome Biol. Evol.">
        <title>Life in an arsenic-containing gold mine: genome and physiology of the autotrophic arsenite-oxidizing bacterium rhizobium sp. NT-26.</title>
        <authorList>
            <person name="Andres J."/>
            <person name="Arsene-Ploetze F."/>
            <person name="Barbe V."/>
            <person name="Brochier-Armanet C."/>
            <person name="Cleiss-Arnold J."/>
            <person name="Coppee J.Y."/>
            <person name="Dillies M.A."/>
            <person name="Geist"/>
            <person name="L"/>
            <person name="Joublin A."/>
            <person name="Koechler S."/>
            <person name="Lassalle F."/>
            <person name="Marchal M."/>
            <person name="Medigue C."/>
            <person name="Muller D."/>
            <person name="Nesme X."/>
            <person name="Plewniak F."/>
            <person name="Proux C."/>
            <person name="Ramirez-Bahena M.H."/>
            <person name="Schenowitz C."/>
            <person name="Sismeiro O."/>
            <person name="Vallenet D."/>
            <person name="Santini J.M."/>
            <person name="Bertin P.N."/>
        </authorList>
    </citation>
    <scope>NUCLEOTIDE SEQUENCE [LARGE SCALE GENOMIC DNA]</scope>
    <source>
        <strain evidence="7 8">NT-26</strain>
    </source>
</reference>
<dbReference type="Proteomes" id="UP000010792">
    <property type="component" value="Chromosome"/>
</dbReference>
<proteinExistence type="predicted"/>
<dbReference type="PANTHER" id="PTHR30086:SF19">
    <property type="entry name" value="THREONINE EFFLUX PROTEIN"/>
    <property type="match status" value="1"/>
</dbReference>
<keyword evidence="4 6" id="KW-1133">Transmembrane helix</keyword>
<evidence type="ECO:0000256" key="4">
    <source>
        <dbReference type="ARBA" id="ARBA00022989"/>
    </source>
</evidence>
<name>L0NLZ6_9HYPH</name>
<evidence type="ECO:0000256" key="2">
    <source>
        <dbReference type="ARBA" id="ARBA00022475"/>
    </source>
</evidence>
<accession>L0NLZ6</accession>
<sequence length="213" mass="22615">MGDVIAYLPQIWPAYVAYLVAVLSPGPAVFTIIGTAIAQGRKAGLITALGISLGSATWAISAAMGMAALLRHYAFALEILKIAGGLYLLYLGWKAFRAASLKDEDLPLLVRGSDRSSRQLFLRGYAIHVTNPKAIFAWLAIISLGLPKGAPGTAIAVIIGGCLASGLLIFTGYAILFSTPQALRVYRAARRWIEGAMSAVYCFAGLKLLTSRL</sequence>
<evidence type="ECO:0000256" key="1">
    <source>
        <dbReference type="ARBA" id="ARBA00004651"/>
    </source>
</evidence>
<dbReference type="GO" id="GO:0015171">
    <property type="term" value="F:amino acid transmembrane transporter activity"/>
    <property type="evidence" value="ECO:0007669"/>
    <property type="project" value="TreeGrafter"/>
</dbReference>
<evidence type="ECO:0000256" key="5">
    <source>
        <dbReference type="ARBA" id="ARBA00023136"/>
    </source>
</evidence>
<gene>
    <name evidence="7" type="ORF">NT26_3610</name>
</gene>
<feature type="transmembrane region" description="Helical" evidence="6">
    <location>
        <begin position="125"/>
        <end position="146"/>
    </location>
</feature>
<evidence type="ECO:0000313" key="7">
    <source>
        <dbReference type="EMBL" id="CCF21332.1"/>
    </source>
</evidence>
<evidence type="ECO:0000313" key="8">
    <source>
        <dbReference type="Proteomes" id="UP000010792"/>
    </source>
</evidence>
<keyword evidence="5 6" id="KW-0472">Membrane</keyword>
<feature type="transmembrane region" description="Helical" evidence="6">
    <location>
        <begin position="45"/>
        <end position="67"/>
    </location>
</feature>
<feature type="transmembrane region" description="Helical" evidence="6">
    <location>
        <begin position="152"/>
        <end position="177"/>
    </location>
</feature>
<dbReference type="STRING" id="1125847.NT26_3610"/>
<dbReference type="KEGG" id="rht:NT26_3610"/>
<organism evidence="7 8">
    <name type="scientific">Pseudorhizobium banfieldiae</name>
    <dbReference type="NCBI Taxonomy" id="1125847"/>
    <lineage>
        <taxon>Bacteria</taxon>
        <taxon>Pseudomonadati</taxon>
        <taxon>Pseudomonadota</taxon>
        <taxon>Alphaproteobacteria</taxon>
        <taxon>Hyphomicrobiales</taxon>
        <taxon>Rhizobiaceae</taxon>
        <taxon>Rhizobium/Agrobacterium group</taxon>
        <taxon>Pseudorhizobium</taxon>
    </lineage>
</organism>
<comment type="subcellular location">
    <subcellularLocation>
        <location evidence="1">Cell membrane</location>
        <topology evidence="1">Multi-pass membrane protein</topology>
    </subcellularLocation>
</comment>
<evidence type="ECO:0000256" key="6">
    <source>
        <dbReference type="SAM" id="Phobius"/>
    </source>
</evidence>
<evidence type="ECO:0000256" key="3">
    <source>
        <dbReference type="ARBA" id="ARBA00022692"/>
    </source>
</evidence>
<dbReference type="GO" id="GO:0005886">
    <property type="term" value="C:plasma membrane"/>
    <property type="evidence" value="ECO:0007669"/>
    <property type="project" value="UniProtKB-SubCell"/>
</dbReference>
<dbReference type="EMBL" id="FO082820">
    <property type="protein sequence ID" value="CCF21332.1"/>
    <property type="molecule type" value="Genomic_DNA"/>
</dbReference>
<keyword evidence="2" id="KW-1003">Cell membrane</keyword>
<dbReference type="InterPro" id="IPR001123">
    <property type="entry name" value="LeuE-type"/>
</dbReference>
<dbReference type="RefSeq" id="WP_052640546.1">
    <property type="nucleotide sequence ID" value="NZ_FO082820.1"/>
</dbReference>
<protein>
    <submittedName>
        <fullName evidence="7">Amino acid efflux protein</fullName>
    </submittedName>
</protein>
<feature type="transmembrane region" description="Helical" evidence="6">
    <location>
        <begin position="73"/>
        <end position="93"/>
    </location>
</feature>
<dbReference type="OrthoDB" id="7659099at2"/>
<keyword evidence="8" id="KW-1185">Reference proteome</keyword>
<dbReference type="Pfam" id="PF01810">
    <property type="entry name" value="LysE"/>
    <property type="match status" value="1"/>
</dbReference>